<gene>
    <name evidence="3" type="ORF">QJ048_23005</name>
</gene>
<name>A0ABT6RJH8_9BACT</name>
<evidence type="ECO:0000313" key="4">
    <source>
        <dbReference type="Proteomes" id="UP001226434"/>
    </source>
</evidence>
<dbReference type="Pfam" id="PF18676">
    <property type="entry name" value="MBG_2"/>
    <property type="match status" value="1"/>
</dbReference>
<dbReference type="EMBL" id="JASBRG010000008">
    <property type="protein sequence ID" value="MDI3322678.1"/>
    <property type="molecule type" value="Genomic_DNA"/>
</dbReference>
<keyword evidence="1" id="KW-0732">Signal</keyword>
<protein>
    <submittedName>
        <fullName evidence="3">MBG domain-containing protein</fullName>
    </submittedName>
</protein>
<dbReference type="Proteomes" id="UP001226434">
    <property type="component" value="Unassembled WGS sequence"/>
</dbReference>
<comment type="caution">
    <text evidence="3">The sequence shown here is derived from an EMBL/GenBank/DDBJ whole genome shotgun (WGS) entry which is preliminary data.</text>
</comment>
<feature type="chain" id="PRO_5045486640" evidence="1">
    <location>
        <begin position="24"/>
        <end position="758"/>
    </location>
</feature>
<evidence type="ECO:0000259" key="2">
    <source>
        <dbReference type="Pfam" id="PF18676"/>
    </source>
</evidence>
<accession>A0ABT6RJH8</accession>
<evidence type="ECO:0000313" key="3">
    <source>
        <dbReference type="EMBL" id="MDI3322678.1"/>
    </source>
</evidence>
<dbReference type="InterPro" id="IPR011042">
    <property type="entry name" value="6-blade_b-propeller_TolB-like"/>
</dbReference>
<proteinExistence type="predicted"/>
<keyword evidence="4" id="KW-1185">Reference proteome</keyword>
<feature type="domain" description="MBG" evidence="2">
    <location>
        <begin position="594"/>
        <end position="668"/>
    </location>
</feature>
<organism evidence="3 4">
    <name type="scientific">Pinibacter soli</name>
    <dbReference type="NCBI Taxonomy" id="3044211"/>
    <lineage>
        <taxon>Bacteria</taxon>
        <taxon>Pseudomonadati</taxon>
        <taxon>Bacteroidota</taxon>
        <taxon>Chitinophagia</taxon>
        <taxon>Chitinophagales</taxon>
        <taxon>Chitinophagaceae</taxon>
        <taxon>Pinibacter</taxon>
    </lineage>
</organism>
<evidence type="ECO:0000256" key="1">
    <source>
        <dbReference type="SAM" id="SignalP"/>
    </source>
</evidence>
<dbReference type="InterPro" id="IPR041286">
    <property type="entry name" value="MBG_2"/>
</dbReference>
<reference evidence="3 4" key="1">
    <citation type="submission" date="2023-05" db="EMBL/GenBank/DDBJ databases">
        <title>Genome sequence of Pinibacter sp. MAH-24.</title>
        <authorList>
            <person name="Huq M.A."/>
        </authorList>
    </citation>
    <scope>NUCLEOTIDE SEQUENCE [LARGE SCALE GENOMIC DNA]</scope>
    <source>
        <strain evidence="3 4">MAH-24</strain>
    </source>
</reference>
<dbReference type="RefSeq" id="WP_282336824.1">
    <property type="nucleotide sequence ID" value="NZ_JASBRG010000008.1"/>
</dbReference>
<dbReference type="Gene3D" id="2.120.10.30">
    <property type="entry name" value="TolB, C-terminal domain"/>
    <property type="match status" value="1"/>
</dbReference>
<feature type="signal peptide" evidence="1">
    <location>
        <begin position="1"/>
        <end position="23"/>
    </location>
</feature>
<sequence length="758" mass="81859">MKLKNLFIVGAVAMLLFVEKATAQWTSEASINTQTTLAPLSLTDKPDIASSQKDGSFFVRWVQTDPQGRYGYAMFVQKIDKKGNRLWGDIGIKIDTLVGSARYRDGMTVDKNGNLIVATQNARVSQYRQFPVIYKIDGTTGQMVWATKIDSAAANDYQALSPTVAVTNSNDIIVTWNHGILVGQSTRDGVYMQKISGADGSFMWPSRIVIQDNIAMMSLFPQPIVISNSSFIVTWEHRPAGSAGSTPFNLAAQKYKIADGASVWSTATELSPNNPTVPGGPSKYYNDNRGGVIVSYMKGGSRGGEIYAQRIDTATGANKWGADSKLVAKNTLGSTSSDAGTAYDTVTNKLWFAVMDDVPNGGLNGNKVYLQGLDLSGKLLYGDSSTGPEILPLSNGSAQTYPQAIGMRNTGDGLIVVYAEGVQPARTSVKAIKVDYTAKRAWTMGDSIITVSTVNGIASGVLSDYMPADSQLVIAMATSKTSANFQLVQNIKNSKVTGGTLGNGTLRQTIDFDTATLYITYGDAVPFLGGTSNTGILPEYIVDNTDIAVVDDNNKIDVLTAGTFHVRAYFPGTDVYVSKTSLPKTIVVRKRQMTIIAENKSIEYGHDIPQLTMTFHDFVKGDDVMSFTKLPTIVTPAVAKSPIGIYPITLQGGVSSKYEPVLVNGTFTIYPDRGSDKDKLEAYCSSTSTLQVNIYSTTQQSGVLQLIDMSGKMLWSQQVEVPNSITNFQIPIYTLAPAVYVVRFAGKTTLLDQKVKIK</sequence>